<protein>
    <submittedName>
        <fullName evidence="1">Uncharacterized protein</fullName>
    </submittedName>
</protein>
<proteinExistence type="predicted"/>
<sequence>MSDLFLEVSNFLTDDEIEVVEKNILTPEFPWFYQESSTSDLFPFFSHVVNPRCSDEKNDIPISNSSLSHFVRPIVERFCEKHLGRPLQKLYRSAFNATYGWNLEYPFIEPHVDHFFDHYNLIIYLNDDFEGGDTLLFDKYLCEGLSECHYTVDDYDQVNILHSIKSEKYKALCFDGKLFHGLSNIKSGKRRVILVTTFI</sequence>
<dbReference type="RefSeq" id="YP_009302123.1">
    <property type="nucleotide sequence ID" value="NC_031242.1"/>
</dbReference>
<evidence type="ECO:0000313" key="2">
    <source>
        <dbReference type="Proteomes" id="UP000201797"/>
    </source>
</evidence>
<dbReference type="EMBL" id="KU594605">
    <property type="protein sequence ID" value="AMO42824.1"/>
    <property type="molecule type" value="Genomic_DNA"/>
</dbReference>
<organism evidence="1 2">
    <name type="scientific">Cyanophage S-RIM50</name>
    <dbReference type="NCBI Taxonomy" id="687803"/>
    <lineage>
        <taxon>Viruses</taxon>
        <taxon>Duplodnaviria</taxon>
        <taxon>Heunggongvirae</taxon>
        <taxon>Uroviricota</taxon>
        <taxon>Caudoviricetes</taxon>
        <taxon>Pantevenvirales</taxon>
        <taxon>Kyanoviridae</taxon>
        <taxon>Neptunevirus</taxon>
        <taxon>Neptunevirus srim50</taxon>
    </lineage>
</organism>
<dbReference type="Proteomes" id="UP000201797">
    <property type="component" value="Segment"/>
</dbReference>
<dbReference type="OrthoDB" id="18358at10239"/>
<accession>A0A127KL64</accession>
<dbReference type="KEGG" id="vg:29124046"/>
<evidence type="ECO:0000313" key="1">
    <source>
        <dbReference type="EMBL" id="AMO42824.1"/>
    </source>
</evidence>
<reference evidence="1 2" key="1">
    <citation type="submission" date="2016-01" db="EMBL/GenBank/DDBJ databases">
        <title>The genomic content and context of auxiliary metabolic genes in marine cyanophages.</title>
        <authorList>
            <person name="Marston M.F."/>
            <person name="Martiny J.B.H."/>
            <person name="Crummett L.T."/>
        </authorList>
    </citation>
    <scope>NUCLEOTIDE SEQUENCE [LARGE SCALE GENOMIC DNA]</scope>
    <source>
        <strain evidence="1">RW_29_0704</strain>
    </source>
</reference>
<keyword evidence="2" id="KW-1185">Reference proteome</keyword>
<dbReference type="GeneID" id="29124046"/>
<dbReference type="Gene3D" id="2.60.120.620">
    <property type="entry name" value="q2cbj1_9rhob like domain"/>
    <property type="match status" value="1"/>
</dbReference>
<name>A0A127KL64_9CAUD</name>
<gene>
    <name evidence="1" type="ORF">R290704_042</name>
</gene>